<dbReference type="Gene3D" id="1.20.1730.10">
    <property type="entry name" value="Sodium/glucose cotransporter"/>
    <property type="match status" value="1"/>
</dbReference>
<reference evidence="2 3" key="1">
    <citation type="submission" date="2015-09" db="EMBL/GenBank/DDBJ databases">
        <title>Identification and resolution of microdiversity through metagenomic sequencing of parallel consortia.</title>
        <authorList>
            <person name="Nelson W.C."/>
            <person name="Romine M.F."/>
            <person name="Lindemann S.R."/>
        </authorList>
    </citation>
    <scope>NUCLEOTIDE SEQUENCE [LARGE SCALE GENOMIC DNA]</scope>
    <source>
        <strain evidence="2">HL-49</strain>
    </source>
</reference>
<proteinExistence type="predicted"/>
<feature type="transmembrane region" description="Helical" evidence="1">
    <location>
        <begin position="31"/>
        <end position="49"/>
    </location>
</feature>
<dbReference type="EMBL" id="LJXT01000050">
    <property type="protein sequence ID" value="KPQ15555.1"/>
    <property type="molecule type" value="Genomic_DNA"/>
</dbReference>
<dbReference type="PATRIC" id="fig|1305737.6.peg.2455"/>
<feature type="transmembrane region" description="Helical" evidence="1">
    <location>
        <begin position="153"/>
        <end position="175"/>
    </location>
</feature>
<keyword evidence="1" id="KW-0812">Transmembrane</keyword>
<name>A0A0P7XHI7_9BACT</name>
<accession>A0A0P7XHI7</accession>
<evidence type="ECO:0000313" key="3">
    <source>
        <dbReference type="Proteomes" id="UP000050421"/>
    </source>
</evidence>
<organism evidence="2 3">
    <name type="scientific">Algoriphagus marincola HL-49</name>
    <dbReference type="NCBI Taxonomy" id="1305737"/>
    <lineage>
        <taxon>Bacteria</taxon>
        <taxon>Pseudomonadati</taxon>
        <taxon>Bacteroidota</taxon>
        <taxon>Cytophagia</taxon>
        <taxon>Cytophagales</taxon>
        <taxon>Cyclobacteriaceae</taxon>
        <taxon>Algoriphagus</taxon>
    </lineage>
</organism>
<feature type="transmembrane region" description="Helical" evidence="1">
    <location>
        <begin position="7"/>
        <end position="25"/>
    </location>
</feature>
<keyword evidence="1" id="KW-1133">Transmembrane helix</keyword>
<keyword evidence="1" id="KW-0472">Membrane</keyword>
<comment type="caution">
    <text evidence="2">The sequence shown here is derived from an EMBL/GenBank/DDBJ whole genome shotgun (WGS) entry which is preliminary data.</text>
</comment>
<protein>
    <submittedName>
        <fullName evidence="2">Na+/proline symporter</fullName>
    </submittedName>
</protein>
<dbReference type="InterPro" id="IPR038377">
    <property type="entry name" value="Na/Glc_symporter_sf"/>
</dbReference>
<evidence type="ECO:0000256" key="1">
    <source>
        <dbReference type="SAM" id="Phobius"/>
    </source>
</evidence>
<gene>
    <name evidence="2" type="ORF">HLUCCX10_09100</name>
</gene>
<feature type="transmembrane region" description="Helical" evidence="1">
    <location>
        <begin position="181"/>
        <end position="199"/>
    </location>
</feature>
<dbReference type="AlphaFoldDB" id="A0A0P7XHI7"/>
<dbReference type="Proteomes" id="UP000050421">
    <property type="component" value="Unassembled WGS sequence"/>
</dbReference>
<feature type="non-terminal residue" evidence="2">
    <location>
        <position position="1"/>
    </location>
</feature>
<evidence type="ECO:0000313" key="2">
    <source>
        <dbReference type="EMBL" id="KPQ15555.1"/>
    </source>
</evidence>
<sequence>VAVGRISTVGLMVMSAFLALALSSALEAFNILLQIGAGTGLIFILRWFWWRINAYTEISAMAISFVVAIFFESFNPDLGWIEIPENQSYLKLVYSVSITTVGWLLVTFLTQPEKDEVLLKFYRKVHPAAFGWKKVLDRYPEEKQDIGQLPKEIGLMLIGSIMIYAALFASGFWIYGEAIQGMVATLVAVICGGIVLLSWKNLR</sequence>